<evidence type="ECO:0000313" key="8">
    <source>
        <dbReference type="EMBL" id="MFC7189741.1"/>
    </source>
</evidence>
<dbReference type="Gene3D" id="1.10.3720.10">
    <property type="entry name" value="MetI-like"/>
    <property type="match status" value="1"/>
</dbReference>
<evidence type="ECO:0000256" key="3">
    <source>
        <dbReference type="ARBA" id="ARBA00022989"/>
    </source>
</evidence>
<feature type="compositionally biased region" description="Polar residues" evidence="6">
    <location>
        <begin position="250"/>
        <end position="260"/>
    </location>
</feature>
<keyword evidence="9" id="KW-1185">Reference proteome</keyword>
<evidence type="ECO:0000256" key="1">
    <source>
        <dbReference type="ARBA" id="ARBA00004141"/>
    </source>
</evidence>
<feature type="region of interest" description="Disordered" evidence="6">
    <location>
        <begin position="238"/>
        <end position="260"/>
    </location>
</feature>
<reference evidence="8 9" key="1">
    <citation type="journal article" date="2019" name="Int. J. Syst. Evol. Microbiol.">
        <title>The Global Catalogue of Microorganisms (GCM) 10K type strain sequencing project: providing services to taxonomists for standard genome sequencing and annotation.</title>
        <authorList>
            <consortium name="The Broad Institute Genomics Platform"/>
            <consortium name="The Broad Institute Genome Sequencing Center for Infectious Disease"/>
            <person name="Wu L."/>
            <person name="Ma J."/>
        </authorList>
    </citation>
    <scope>NUCLEOTIDE SEQUENCE [LARGE SCALE GENOMIC DNA]</scope>
    <source>
        <strain evidence="8 9">RDMS1</strain>
    </source>
</reference>
<dbReference type="AlphaFoldDB" id="A0ABD5YKI6"/>
<name>A0ABD5YKI6_9EURY</name>
<dbReference type="CDD" id="cd06261">
    <property type="entry name" value="TM_PBP2"/>
    <property type="match status" value="1"/>
</dbReference>
<evidence type="ECO:0000256" key="2">
    <source>
        <dbReference type="ARBA" id="ARBA00022692"/>
    </source>
</evidence>
<feature type="transmembrane region" description="Helical" evidence="5">
    <location>
        <begin position="204"/>
        <end position="223"/>
    </location>
</feature>
<sequence>MLAPLQLLQYPLGADALGRGIFAQPVHSTPAMLQIMLSGGLWVITVGTTLGMIAGYKGGKLDTAIMFTSDTVMMLPGLPLLILVVTILQPKSPIVLGFILSLTGWAGLARAIRSEILSLREANYVEASRIMGLDTGHILKNDLLPNIMPYVLINLVNSMKGMIFASMGLYFLGVLPFTNLNWGIMLNNAYQQSGALYTWEAAHWLLAPMLTVMILAFGLVMFAQGCDRLFNPRVRARHEKRTTTEESNTEDSPTVMESNY</sequence>
<evidence type="ECO:0000313" key="9">
    <source>
        <dbReference type="Proteomes" id="UP001596417"/>
    </source>
</evidence>
<gene>
    <name evidence="8" type="ORF">ACFQL7_07630</name>
</gene>
<feature type="transmembrane region" description="Helical" evidence="5">
    <location>
        <begin position="94"/>
        <end position="112"/>
    </location>
</feature>
<organism evidence="8 9">
    <name type="scientific">Halocatena marina</name>
    <dbReference type="NCBI Taxonomy" id="2934937"/>
    <lineage>
        <taxon>Archaea</taxon>
        <taxon>Methanobacteriati</taxon>
        <taxon>Methanobacteriota</taxon>
        <taxon>Stenosarchaea group</taxon>
        <taxon>Halobacteria</taxon>
        <taxon>Halobacteriales</taxon>
        <taxon>Natronomonadaceae</taxon>
        <taxon>Halocatena</taxon>
    </lineage>
</organism>
<feature type="transmembrane region" description="Helical" evidence="5">
    <location>
        <begin position="162"/>
        <end position="184"/>
    </location>
</feature>
<dbReference type="GO" id="GO:0005886">
    <property type="term" value="C:plasma membrane"/>
    <property type="evidence" value="ECO:0007669"/>
    <property type="project" value="UniProtKB-SubCell"/>
</dbReference>
<comment type="caution">
    <text evidence="8">The sequence shown here is derived from an EMBL/GenBank/DDBJ whole genome shotgun (WGS) entry which is preliminary data.</text>
</comment>
<comment type="similarity">
    <text evidence="5">Belongs to the binding-protein-dependent transport system permease family.</text>
</comment>
<accession>A0ABD5YKI6</accession>
<dbReference type="Proteomes" id="UP001596417">
    <property type="component" value="Unassembled WGS sequence"/>
</dbReference>
<evidence type="ECO:0000259" key="7">
    <source>
        <dbReference type="PROSITE" id="PS50928"/>
    </source>
</evidence>
<dbReference type="PANTHER" id="PTHR42729">
    <property type="entry name" value="OLIGO/DIPEPTIDE TRANSPORT, PERMEASE PROTEIN (DPPC-2)"/>
    <property type="match status" value="1"/>
</dbReference>
<protein>
    <submittedName>
        <fullName evidence="8">ABC transporter permease</fullName>
    </submittedName>
</protein>
<keyword evidence="3 5" id="KW-1133">Transmembrane helix</keyword>
<evidence type="ECO:0000256" key="4">
    <source>
        <dbReference type="ARBA" id="ARBA00023136"/>
    </source>
</evidence>
<dbReference type="InterPro" id="IPR000515">
    <property type="entry name" value="MetI-like"/>
</dbReference>
<proteinExistence type="inferred from homology"/>
<feature type="transmembrane region" description="Helical" evidence="5">
    <location>
        <begin position="31"/>
        <end position="53"/>
    </location>
</feature>
<feature type="transmembrane region" description="Helical" evidence="5">
    <location>
        <begin position="65"/>
        <end position="88"/>
    </location>
</feature>
<keyword evidence="4 5" id="KW-0472">Membrane</keyword>
<dbReference type="Pfam" id="PF00528">
    <property type="entry name" value="BPD_transp_1"/>
    <property type="match status" value="1"/>
</dbReference>
<dbReference type="SUPFAM" id="SSF161098">
    <property type="entry name" value="MetI-like"/>
    <property type="match status" value="1"/>
</dbReference>
<dbReference type="InterPro" id="IPR035906">
    <property type="entry name" value="MetI-like_sf"/>
</dbReference>
<dbReference type="PANTHER" id="PTHR42729:SF1">
    <property type="entry name" value="OLIGO_DIPEPTIDE TRANSPORT, PERMEASE PROTEIN (DPPC-2)"/>
    <property type="match status" value="1"/>
</dbReference>
<dbReference type="EMBL" id="JBHTAX010000001">
    <property type="protein sequence ID" value="MFC7189741.1"/>
    <property type="molecule type" value="Genomic_DNA"/>
</dbReference>
<dbReference type="PROSITE" id="PS50928">
    <property type="entry name" value="ABC_TM1"/>
    <property type="match status" value="1"/>
</dbReference>
<comment type="subcellular location">
    <subcellularLocation>
        <location evidence="5">Cell membrane</location>
        <topology evidence="5">Multi-pass membrane protein</topology>
    </subcellularLocation>
    <subcellularLocation>
        <location evidence="1">Membrane</location>
        <topology evidence="1">Multi-pass membrane protein</topology>
    </subcellularLocation>
</comment>
<keyword evidence="5" id="KW-0813">Transport</keyword>
<evidence type="ECO:0000256" key="5">
    <source>
        <dbReference type="RuleBase" id="RU363032"/>
    </source>
</evidence>
<keyword evidence="2 5" id="KW-0812">Transmembrane</keyword>
<feature type="domain" description="ABC transmembrane type-1" evidence="7">
    <location>
        <begin position="29"/>
        <end position="223"/>
    </location>
</feature>
<evidence type="ECO:0000256" key="6">
    <source>
        <dbReference type="SAM" id="MobiDB-lite"/>
    </source>
</evidence>